<evidence type="ECO:0000313" key="1">
    <source>
        <dbReference type="EMBL" id="GAA2930216.1"/>
    </source>
</evidence>
<dbReference type="Proteomes" id="UP001500403">
    <property type="component" value="Unassembled WGS sequence"/>
</dbReference>
<accession>A0ABP6JFM1</accession>
<dbReference type="EMBL" id="BAAAUD010000013">
    <property type="protein sequence ID" value="GAA2930216.1"/>
    <property type="molecule type" value="Genomic_DNA"/>
</dbReference>
<evidence type="ECO:0000313" key="2">
    <source>
        <dbReference type="Proteomes" id="UP001500403"/>
    </source>
</evidence>
<sequence length="53" mass="5733">MALALAATFLPVTITVLTTDYAVPGRGWREARERGAGLVPPAPPFLATRARRR</sequence>
<proteinExistence type="predicted"/>
<organism evidence="1 2">
    <name type="scientific">Streptomyces enissocaesilis</name>
    <dbReference type="NCBI Taxonomy" id="332589"/>
    <lineage>
        <taxon>Bacteria</taxon>
        <taxon>Bacillati</taxon>
        <taxon>Actinomycetota</taxon>
        <taxon>Actinomycetes</taxon>
        <taxon>Kitasatosporales</taxon>
        <taxon>Streptomycetaceae</taxon>
        <taxon>Streptomyces</taxon>
        <taxon>Streptomyces rochei group</taxon>
    </lineage>
</organism>
<gene>
    <name evidence="1" type="ORF">GCM10010446_13580</name>
</gene>
<name>A0ABP6JFM1_9ACTN</name>
<comment type="caution">
    <text evidence="1">The sequence shown here is derived from an EMBL/GenBank/DDBJ whole genome shotgun (WGS) entry which is preliminary data.</text>
</comment>
<reference evidence="2" key="1">
    <citation type="journal article" date="2019" name="Int. J. Syst. Evol. Microbiol.">
        <title>The Global Catalogue of Microorganisms (GCM) 10K type strain sequencing project: providing services to taxonomists for standard genome sequencing and annotation.</title>
        <authorList>
            <consortium name="The Broad Institute Genomics Platform"/>
            <consortium name="The Broad Institute Genome Sequencing Center for Infectious Disease"/>
            <person name="Wu L."/>
            <person name="Ma J."/>
        </authorList>
    </citation>
    <scope>NUCLEOTIDE SEQUENCE [LARGE SCALE GENOMIC DNA]</scope>
    <source>
        <strain evidence="2">JCM 9088</strain>
    </source>
</reference>
<protein>
    <submittedName>
        <fullName evidence="1">Uncharacterized protein</fullName>
    </submittedName>
</protein>
<keyword evidence="2" id="KW-1185">Reference proteome</keyword>